<feature type="non-terminal residue" evidence="2">
    <location>
        <position position="149"/>
    </location>
</feature>
<proteinExistence type="predicted"/>
<dbReference type="PANTHER" id="PTHR43861">
    <property type="entry name" value="TRANS-ACONITATE 2-METHYLTRANSFERASE-RELATED"/>
    <property type="match status" value="1"/>
</dbReference>
<organism evidence="2">
    <name type="scientific">marine metagenome</name>
    <dbReference type="NCBI Taxonomy" id="408172"/>
    <lineage>
        <taxon>unclassified sequences</taxon>
        <taxon>metagenomes</taxon>
        <taxon>ecological metagenomes</taxon>
    </lineage>
</organism>
<dbReference type="AlphaFoldDB" id="A0A382AED5"/>
<protein>
    <recommendedName>
        <fullName evidence="1">Methyltransferase type 11 domain-containing protein</fullName>
    </recommendedName>
</protein>
<evidence type="ECO:0000259" key="1">
    <source>
        <dbReference type="Pfam" id="PF08241"/>
    </source>
</evidence>
<dbReference type="SUPFAM" id="SSF53335">
    <property type="entry name" value="S-adenosyl-L-methionine-dependent methyltransferases"/>
    <property type="match status" value="1"/>
</dbReference>
<dbReference type="EMBL" id="UINC01025055">
    <property type="protein sequence ID" value="SVA99930.1"/>
    <property type="molecule type" value="Genomic_DNA"/>
</dbReference>
<sequence>MKSEARLDKKGKFLETTKLDIEKYSSKAPQYYSENVPDLLKKIIETQNLKTLLDCGCGDGNLLYALKKIGYFENRKIFAVDLSETRVRLVGRIDPTIHVSVDSVEELNTVSDHTIELLISTQVIEHVDDKKAIEAMSRVLKKDGRIYLS</sequence>
<dbReference type="CDD" id="cd02440">
    <property type="entry name" value="AdoMet_MTases"/>
    <property type="match status" value="1"/>
</dbReference>
<dbReference type="Pfam" id="PF08241">
    <property type="entry name" value="Methyltransf_11"/>
    <property type="match status" value="1"/>
</dbReference>
<dbReference type="InterPro" id="IPR013216">
    <property type="entry name" value="Methyltransf_11"/>
</dbReference>
<accession>A0A382AED5</accession>
<evidence type="ECO:0000313" key="2">
    <source>
        <dbReference type="EMBL" id="SVA99930.1"/>
    </source>
</evidence>
<dbReference type="GO" id="GO:0008757">
    <property type="term" value="F:S-adenosylmethionine-dependent methyltransferase activity"/>
    <property type="evidence" value="ECO:0007669"/>
    <property type="project" value="InterPro"/>
</dbReference>
<dbReference type="PANTHER" id="PTHR43861:SF6">
    <property type="entry name" value="METHYLTRANSFERASE TYPE 11"/>
    <property type="match status" value="1"/>
</dbReference>
<name>A0A382AED5_9ZZZZ</name>
<reference evidence="2" key="1">
    <citation type="submission" date="2018-05" db="EMBL/GenBank/DDBJ databases">
        <authorList>
            <person name="Lanie J.A."/>
            <person name="Ng W.-L."/>
            <person name="Kazmierczak K.M."/>
            <person name="Andrzejewski T.M."/>
            <person name="Davidsen T.M."/>
            <person name="Wayne K.J."/>
            <person name="Tettelin H."/>
            <person name="Glass J.I."/>
            <person name="Rusch D."/>
            <person name="Podicherti R."/>
            <person name="Tsui H.-C.T."/>
            <person name="Winkler M.E."/>
        </authorList>
    </citation>
    <scope>NUCLEOTIDE SEQUENCE</scope>
</reference>
<dbReference type="Gene3D" id="3.40.50.150">
    <property type="entry name" value="Vaccinia Virus protein VP39"/>
    <property type="match status" value="1"/>
</dbReference>
<gene>
    <name evidence="2" type="ORF">METZ01_LOCUS152784</name>
</gene>
<dbReference type="InterPro" id="IPR029063">
    <property type="entry name" value="SAM-dependent_MTases_sf"/>
</dbReference>
<feature type="domain" description="Methyltransferase type 11" evidence="1">
    <location>
        <begin position="53"/>
        <end position="147"/>
    </location>
</feature>